<reference evidence="2" key="1">
    <citation type="submission" date="2016-10" db="EMBL/GenBank/DDBJ databases">
        <authorList>
            <person name="Varghese N."/>
            <person name="Submissions S."/>
        </authorList>
    </citation>
    <scope>NUCLEOTIDE SEQUENCE [LARGE SCALE GENOMIC DNA]</scope>
    <source>
        <strain evidence="2">DS-12</strain>
    </source>
</reference>
<gene>
    <name evidence="1" type="ORF">SAMN05421741_10559</name>
</gene>
<dbReference type="EMBL" id="FOVI01000005">
    <property type="protein sequence ID" value="SFN41731.1"/>
    <property type="molecule type" value="Genomic_DNA"/>
</dbReference>
<dbReference type="Proteomes" id="UP000199036">
    <property type="component" value="Unassembled WGS sequence"/>
</dbReference>
<dbReference type="AlphaFoldDB" id="A0A1I4YUP0"/>
<organism evidence="1 2">
    <name type="scientific">Paenimyroides ummariense</name>
    <dbReference type="NCBI Taxonomy" id="913024"/>
    <lineage>
        <taxon>Bacteria</taxon>
        <taxon>Pseudomonadati</taxon>
        <taxon>Bacteroidota</taxon>
        <taxon>Flavobacteriia</taxon>
        <taxon>Flavobacteriales</taxon>
        <taxon>Flavobacteriaceae</taxon>
        <taxon>Paenimyroides</taxon>
    </lineage>
</organism>
<name>A0A1I4YUP0_9FLAO</name>
<keyword evidence="2" id="KW-1185">Reference proteome</keyword>
<proteinExistence type="predicted"/>
<dbReference type="RefSeq" id="WP_177205736.1">
    <property type="nucleotide sequence ID" value="NZ_FOVI01000005.1"/>
</dbReference>
<evidence type="ECO:0000313" key="2">
    <source>
        <dbReference type="Proteomes" id="UP000199036"/>
    </source>
</evidence>
<accession>A0A1I4YUP0</accession>
<sequence>MDNNEELDKQIEIKKVFTEELLKQIDTWNQKLRELDIPLKVDLKFIDEV</sequence>
<evidence type="ECO:0000313" key="1">
    <source>
        <dbReference type="EMBL" id="SFN41731.1"/>
    </source>
</evidence>
<protein>
    <submittedName>
        <fullName evidence="1">Uncharacterized protein</fullName>
    </submittedName>
</protein>
<dbReference type="STRING" id="913024.SAMN05421741_10559"/>